<dbReference type="Proteomes" id="UP000602510">
    <property type="component" value="Unassembled WGS sequence"/>
</dbReference>
<organism evidence="2 4">
    <name type="scientific">Phytophthora infestans</name>
    <name type="common">Potato late blight agent</name>
    <name type="synonym">Botrytis infestans</name>
    <dbReference type="NCBI Taxonomy" id="4787"/>
    <lineage>
        <taxon>Eukaryota</taxon>
        <taxon>Sar</taxon>
        <taxon>Stramenopiles</taxon>
        <taxon>Oomycota</taxon>
        <taxon>Peronosporomycetes</taxon>
        <taxon>Peronosporales</taxon>
        <taxon>Peronosporaceae</taxon>
        <taxon>Phytophthora</taxon>
    </lineage>
</organism>
<dbReference type="AlphaFoldDB" id="A0A833S3D2"/>
<dbReference type="EMBL" id="JAACNO010002014">
    <property type="protein sequence ID" value="KAF4136094.1"/>
    <property type="molecule type" value="Genomic_DNA"/>
</dbReference>
<evidence type="ECO:0000313" key="2">
    <source>
        <dbReference type="EMBL" id="KAF4039537.1"/>
    </source>
</evidence>
<reference evidence="2" key="1">
    <citation type="submission" date="2020-04" db="EMBL/GenBank/DDBJ databases">
        <title>Hybrid Assembly of Korean Phytophthora infestans isolates.</title>
        <authorList>
            <person name="Prokchorchik M."/>
            <person name="Lee Y."/>
            <person name="Seo J."/>
            <person name="Cho J.-H."/>
            <person name="Park Y.-E."/>
            <person name="Jang D.-C."/>
            <person name="Im J.-S."/>
            <person name="Choi J.-G."/>
            <person name="Park H.-J."/>
            <person name="Lee G.-B."/>
            <person name="Lee Y.-G."/>
            <person name="Hong S.-Y."/>
            <person name="Cho K."/>
            <person name="Sohn K.H."/>
        </authorList>
    </citation>
    <scope>NUCLEOTIDE SEQUENCE</scope>
    <source>
        <strain evidence="2">KR_1_A1</strain>
        <strain evidence="3">KR_2_A2</strain>
    </source>
</reference>
<name>A0A833S3D2_PHYIN</name>
<evidence type="ECO:0000256" key="1">
    <source>
        <dbReference type="SAM" id="MobiDB-lite"/>
    </source>
</evidence>
<feature type="region of interest" description="Disordered" evidence="1">
    <location>
        <begin position="82"/>
        <end position="105"/>
    </location>
</feature>
<accession>A0A833S3D2</accession>
<sequence length="105" mass="11337">MAVTDGRDRPGGRKAVIVVDLAMERTAIGAKVWRVWRTGVSRRLAAYRHWSAAVSDVGRLQGDGRAAGTFAQCMQREGDIGKRRHGVKNNGIVHRGGEATPAETA</sequence>
<proteinExistence type="predicted"/>
<evidence type="ECO:0000313" key="3">
    <source>
        <dbReference type="EMBL" id="KAF4136094.1"/>
    </source>
</evidence>
<gene>
    <name evidence="2" type="ORF">GN244_ATG08370</name>
    <name evidence="3" type="ORF">GN958_ATG14710</name>
</gene>
<dbReference type="Proteomes" id="UP000704712">
    <property type="component" value="Unassembled WGS sequence"/>
</dbReference>
<dbReference type="EMBL" id="WSZM01000174">
    <property type="protein sequence ID" value="KAF4039537.1"/>
    <property type="molecule type" value="Genomic_DNA"/>
</dbReference>
<comment type="caution">
    <text evidence="2">The sequence shown here is derived from an EMBL/GenBank/DDBJ whole genome shotgun (WGS) entry which is preliminary data.</text>
</comment>
<keyword evidence="4" id="KW-1185">Reference proteome</keyword>
<evidence type="ECO:0000313" key="4">
    <source>
        <dbReference type="Proteomes" id="UP000602510"/>
    </source>
</evidence>
<protein>
    <submittedName>
        <fullName evidence="2">Uncharacterized protein</fullName>
    </submittedName>
</protein>